<dbReference type="Proteomes" id="UP000444721">
    <property type="component" value="Unassembled WGS sequence"/>
</dbReference>
<comment type="caution">
    <text evidence="8">The sequence shown here is derived from an EMBL/GenBank/DDBJ whole genome shotgun (WGS) entry which is preliminary data.</text>
</comment>
<name>A0A6A5BYH5_NAEFO</name>
<dbReference type="CDD" id="cd12148">
    <property type="entry name" value="fungal_TF_MHR"/>
    <property type="match status" value="1"/>
</dbReference>
<dbReference type="VEuPathDB" id="AmoebaDB:NF0040120"/>
<evidence type="ECO:0000256" key="1">
    <source>
        <dbReference type="ARBA" id="ARBA00004123"/>
    </source>
</evidence>
<evidence type="ECO:0000256" key="2">
    <source>
        <dbReference type="ARBA" id="ARBA00022723"/>
    </source>
</evidence>
<evidence type="ECO:0000256" key="6">
    <source>
        <dbReference type="SAM" id="MobiDB-lite"/>
    </source>
</evidence>
<dbReference type="PROSITE" id="PS50048">
    <property type="entry name" value="ZN2_CY6_FUNGAL_2"/>
    <property type="match status" value="1"/>
</dbReference>
<dbReference type="VEuPathDB" id="AmoebaDB:FDP41_003311"/>
<dbReference type="InterPro" id="IPR001138">
    <property type="entry name" value="Zn2Cys6_DnaBD"/>
</dbReference>
<dbReference type="VEuPathDB" id="AmoebaDB:NfTy_060460"/>
<keyword evidence="4" id="KW-0804">Transcription</keyword>
<feature type="domain" description="Zn(2)-C6 fungal-type" evidence="7">
    <location>
        <begin position="45"/>
        <end position="75"/>
    </location>
</feature>
<keyword evidence="3" id="KW-0805">Transcription regulation</keyword>
<dbReference type="SUPFAM" id="SSF57701">
    <property type="entry name" value="Zn2/Cys6 DNA-binding domain"/>
    <property type="match status" value="1"/>
</dbReference>
<dbReference type="GO" id="GO:0005634">
    <property type="term" value="C:nucleus"/>
    <property type="evidence" value="ECO:0007669"/>
    <property type="project" value="UniProtKB-SubCell"/>
</dbReference>
<keyword evidence="9" id="KW-1185">Reference proteome</keyword>
<feature type="region of interest" description="Disordered" evidence="6">
    <location>
        <begin position="1"/>
        <end position="36"/>
    </location>
</feature>
<keyword evidence="2" id="KW-0479">Metal-binding</keyword>
<gene>
    <name evidence="8" type="ORF">FDP41_003311</name>
</gene>
<evidence type="ECO:0000313" key="8">
    <source>
        <dbReference type="EMBL" id="KAF0977989.1"/>
    </source>
</evidence>
<dbReference type="InterPro" id="IPR050815">
    <property type="entry name" value="TF_fung"/>
</dbReference>
<dbReference type="Pfam" id="PF00172">
    <property type="entry name" value="Zn_clus"/>
    <property type="match status" value="1"/>
</dbReference>
<accession>A0A6A5BYH5</accession>
<dbReference type="EMBL" id="VFQX01000033">
    <property type="protein sequence ID" value="KAF0977989.1"/>
    <property type="molecule type" value="Genomic_DNA"/>
</dbReference>
<feature type="compositionally biased region" description="Low complexity" evidence="6">
    <location>
        <begin position="99"/>
        <end position="125"/>
    </location>
</feature>
<dbReference type="PANTHER" id="PTHR47338:SF5">
    <property type="entry name" value="ZN(II)2CYS6 TRANSCRIPTION FACTOR (EUROFUNG)"/>
    <property type="match status" value="1"/>
</dbReference>
<dbReference type="Gene3D" id="4.10.240.10">
    <property type="entry name" value="Zn(2)-C6 fungal-type DNA-binding domain"/>
    <property type="match status" value="1"/>
</dbReference>
<dbReference type="GO" id="GO:0000981">
    <property type="term" value="F:DNA-binding transcription factor activity, RNA polymerase II-specific"/>
    <property type="evidence" value="ECO:0007669"/>
    <property type="project" value="InterPro"/>
</dbReference>
<protein>
    <recommendedName>
        <fullName evidence="7">Zn(2)-C6 fungal-type domain-containing protein</fullName>
    </recommendedName>
</protein>
<keyword evidence="5" id="KW-0539">Nucleus</keyword>
<dbReference type="OrthoDB" id="3862662at2759"/>
<feature type="region of interest" description="Disordered" evidence="6">
    <location>
        <begin position="99"/>
        <end position="133"/>
    </location>
</feature>
<feature type="compositionally biased region" description="Low complexity" evidence="6">
    <location>
        <begin position="9"/>
        <end position="36"/>
    </location>
</feature>
<evidence type="ECO:0000259" key="7">
    <source>
        <dbReference type="PROSITE" id="PS50048"/>
    </source>
</evidence>
<dbReference type="GO" id="GO:0008270">
    <property type="term" value="F:zinc ion binding"/>
    <property type="evidence" value="ECO:0007669"/>
    <property type="project" value="InterPro"/>
</dbReference>
<dbReference type="PANTHER" id="PTHR47338">
    <property type="entry name" value="ZN(II)2CYS6 TRANSCRIPTION FACTOR (EUROFUNG)-RELATED"/>
    <property type="match status" value="1"/>
</dbReference>
<evidence type="ECO:0000256" key="3">
    <source>
        <dbReference type="ARBA" id="ARBA00023015"/>
    </source>
</evidence>
<comment type="subcellular location">
    <subcellularLocation>
        <location evidence="1">Nucleus</location>
    </subcellularLocation>
</comment>
<dbReference type="GeneID" id="68110529"/>
<proteinExistence type="predicted"/>
<dbReference type="PROSITE" id="PS00463">
    <property type="entry name" value="ZN2_CY6_FUNGAL_1"/>
    <property type="match status" value="1"/>
</dbReference>
<dbReference type="InterPro" id="IPR036864">
    <property type="entry name" value="Zn2-C6_fun-type_DNA-bd_sf"/>
</dbReference>
<dbReference type="AlphaFoldDB" id="A0A6A5BYH5"/>
<evidence type="ECO:0000256" key="4">
    <source>
        <dbReference type="ARBA" id="ARBA00023163"/>
    </source>
</evidence>
<dbReference type="SMART" id="SM00066">
    <property type="entry name" value="GAL4"/>
    <property type="match status" value="1"/>
</dbReference>
<dbReference type="RefSeq" id="XP_044562702.1">
    <property type="nucleotide sequence ID" value="XM_044706602.1"/>
</dbReference>
<evidence type="ECO:0000313" key="9">
    <source>
        <dbReference type="Proteomes" id="UP000444721"/>
    </source>
</evidence>
<reference evidence="8 9" key="1">
    <citation type="journal article" date="2019" name="Sci. Rep.">
        <title>Nanopore sequencing improves the draft genome of the human pathogenic amoeba Naegleria fowleri.</title>
        <authorList>
            <person name="Liechti N."/>
            <person name="Schurch N."/>
            <person name="Bruggmann R."/>
            <person name="Wittwer M."/>
        </authorList>
    </citation>
    <scope>NUCLEOTIDE SEQUENCE [LARGE SCALE GENOMIC DNA]</scope>
    <source>
        <strain evidence="8 9">ATCC 30894</strain>
    </source>
</reference>
<sequence>MSSSPPYPLASSPASMSSSNNSSSTTANSGQSSNASGEQLYYPIACVACRRGHRKCDRKLPSCTDCVQKGKECHYPDQLKRGPQRSQPYKVSFTMHSMNNSNNISNSSKSTSSKTKKITSNISTNDHNTINNNMTRDHTTNFSDHIENHSNSANNEEQSVNFQIVDMYFDIVSLGCPIIQRSTMLDIIAKNPLNEQGPENISLLYAIQANCFQTLGKKHEGRKAFFTARKCLSEVFDLLDNFAIAGTFLYLGLFCLNEGELGQCRYYLGSVQFFIDRNKDRLADNLQFIYLCRSLLYTKLQLEEAESLEILNQDLDFTKSSHLDVVVSTEKFTQQVFHMKKMMDFFLYISQNMKDGDCGISGLAIPQPQFSSSTEEQAIVAHAQMIIKPQAQFNRVRQEKSPVTAALTKLMYLFMVEGVRLGILSKTASESENAIIETANRISELTTVSYFPYLPSHTHSTVMNAARVHLSLVQQISKGLRPNEAEVSLAKYYDYLRNDLKALTQMAQRFSIVEKRTKNLLPMIQQELRNRELQTEWQLQALLNQQLYSQQQNPQNTFQQILKQFTEATTSNNNNYIRKEIGINNTAANQTSLMSSFGAVTSYYHVEGNNFISKQPAQLSQESSSSTNDKISFNDDFEFNREEFTIPEDQHAIHRMSEIMGFTVVPSSSSSVTTSTTTTSNMDDVSTFFIDAITSPLNIHVLPSTITAENTQQEEQPIVSVFSSNYAIEQTLSTKVSQENYYTDPYQSDLLLE</sequence>
<evidence type="ECO:0000256" key="5">
    <source>
        <dbReference type="ARBA" id="ARBA00023242"/>
    </source>
</evidence>
<organism evidence="8 9">
    <name type="scientific">Naegleria fowleri</name>
    <name type="common">Brain eating amoeba</name>
    <dbReference type="NCBI Taxonomy" id="5763"/>
    <lineage>
        <taxon>Eukaryota</taxon>
        <taxon>Discoba</taxon>
        <taxon>Heterolobosea</taxon>
        <taxon>Tetramitia</taxon>
        <taxon>Eutetramitia</taxon>
        <taxon>Vahlkampfiidae</taxon>
        <taxon>Naegleria</taxon>
    </lineage>
</organism>
<dbReference type="CDD" id="cd00067">
    <property type="entry name" value="GAL4"/>
    <property type="match status" value="1"/>
</dbReference>